<dbReference type="OMA" id="HPTIRIW"/>
<comment type="caution">
    <text evidence="2">The sequence shown here is derived from an EMBL/GenBank/DDBJ whole genome shotgun (WGS) entry which is preliminary data.</text>
</comment>
<reference evidence="2" key="1">
    <citation type="submission" date="2014-01" db="EMBL/GenBank/DDBJ databases">
        <title>The genome of the white-rot fungus Pycnoporus cinnabarinus: a basidiomycete model with a versatile arsenal for lignocellulosic biomass breakdown.</title>
        <authorList>
            <person name="Levasseur A."/>
            <person name="Lomascolo A."/>
            <person name="Ruiz-Duenas F.J."/>
            <person name="Uzan E."/>
            <person name="Piumi F."/>
            <person name="Kues U."/>
            <person name="Ram A.F.J."/>
            <person name="Murat C."/>
            <person name="Haon M."/>
            <person name="Benoit I."/>
            <person name="Arfi Y."/>
            <person name="Chevret D."/>
            <person name="Drula E."/>
            <person name="Kwon M.J."/>
            <person name="Gouret P."/>
            <person name="Lesage-Meessen L."/>
            <person name="Lombard V."/>
            <person name="Mariette J."/>
            <person name="Noirot C."/>
            <person name="Park J."/>
            <person name="Patyshakuliyeva A."/>
            <person name="Wieneger R.A.B."/>
            <person name="Wosten H.A.B."/>
            <person name="Martin F."/>
            <person name="Coutinho P.M."/>
            <person name="de Vries R."/>
            <person name="Martinez A.T."/>
            <person name="Klopp C."/>
            <person name="Pontarotti P."/>
            <person name="Henrissat B."/>
            <person name="Record E."/>
        </authorList>
    </citation>
    <scope>NUCLEOTIDE SEQUENCE [LARGE SCALE GENOMIC DNA]</scope>
    <source>
        <strain evidence="2">BRFM137</strain>
    </source>
</reference>
<dbReference type="SUPFAM" id="SSF56219">
    <property type="entry name" value="DNase I-like"/>
    <property type="match status" value="1"/>
</dbReference>
<keyword evidence="3" id="KW-1185">Reference proteome</keyword>
<dbReference type="STRING" id="5643.A0A060SHT2"/>
<proteinExistence type="predicted"/>
<dbReference type="HOGENOM" id="CLU_000680_23_3_1"/>
<dbReference type="AlphaFoldDB" id="A0A060SHT2"/>
<accession>A0A060SHT2</accession>
<dbReference type="GO" id="GO:0003824">
    <property type="term" value="F:catalytic activity"/>
    <property type="evidence" value="ECO:0007669"/>
    <property type="project" value="InterPro"/>
</dbReference>
<dbReference type="OrthoDB" id="2745559at2759"/>
<sequence>MNPAPHPTIRIWQQNLNKSSRAQLDVLNDTSLADFDILALQEPYLSFLGLSMATPNWRVVYPTPHGTHSVSRSRSLILVNKRLSTNAWNPIPLPHPDVTAVTIRTGNTAVHLFNLYIDGDHDMAIRAVSRAAQCLVLSEAGEAHHHVWLGDFNRHHPAWDSPANHHLFTTDNLERAEVLIEHLALFDLQQVLPAGIPTLEATRTKNLTRPDNVFASPSLLAHLRSCAVVRDKRPTKTDHFPVSTTFEVPTEMAPARSRRNYRAVDWEEFDKALAKRLKARAVPTHIDSTAVFDATLDHLMSDLQATIDEHVPEAASTPYAKRWWSKHLSKMRKEKERLARLDYRHRADPAHSSHAEYRRHRNTYADNIRAAKNDYWKAWIDSVDGKTIWDANRFLKRGATDGGGARIPPIWVESEGGQRRTLNSNEEKGAEFHRTFFLPPSTAGVPSGPYPAPRFPFKPITNTQVRHAIGALRVFKAPGPDSIPNEVYKHCADTLTPILGPLFRATFSLHYYPDCWKVSDTVVLQKPGKTDYTVAKAWRPIALLDCMSKILSRACGTHHFRFHPPGRKTVKDAWRRGDVASVVFLDIKSAFPAASPACLYHNLRSRGVPQEYVDWLKVKLDSRKTRLKFDDYTSDPFDILSGIDQGCPLSVILYAFYNSDLIDSADTSDGEKAVGSMDDVALVVTGKTFVACHDKIRRFMDREGGALDWSRAHNSVFSLDKFSLINCKSQPKRIGLGPPLTLSDGTVVRPSDHHRFLGVLMDQGLRFKQHVALVREGSCLVTQIRRLATVRNGLTLPIVRRLYLAVVVPSLMYAADTFLTPVRKLPGHSRAHGTVGHVRRLAIVQRQALLAMTGALRTAPTDALEAHAKVLPFDLLVDQSCHRAAVRLCTLPTSHPLAPHIQRAGSRFVKAHRSALHELLDAYHPWLNYKNTERIAETRLHPRWRPLHHIHVLEDREEAAADDQHWAQDGAYRVYTDSSDIDGGVGAAALLYGVGPTGSPSLCDVKGLGLPEVPILMTRDFLRY</sequence>
<name>A0A060SHT2_PYCCI</name>
<dbReference type="Gene3D" id="3.60.10.10">
    <property type="entry name" value="Endonuclease/exonuclease/phosphatase"/>
    <property type="match status" value="1"/>
</dbReference>
<dbReference type="PANTHER" id="PTHR33481">
    <property type="entry name" value="REVERSE TRANSCRIPTASE"/>
    <property type="match status" value="1"/>
</dbReference>
<evidence type="ECO:0000313" key="3">
    <source>
        <dbReference type="Proteomes" id="UP000029665"/>
    </source>
</evidence>
<dbReference type="PANTHER" id="PTHR33481:SF1">
    <property type="entry name" value="ENDONUCLEASE_EXONUCLEASE_PHOSPHATASE DOMAIN-CONTAINING PROTEIN-RELATED"/>
    <property type="match status" value="1"/>
</dbReference>
<dbReference type="Proteomes" id="UP000029665">
    <property type="component" value="Unassembled WGS sequence"/>
</dbReference>
<dbReference type="Pfam" id="PF14529">
    <property type="entry name" value="Exo_endo_phos_2"/>
    <property type="match status" value="1"/>
</dbReference>
<dbReference type="Pfam" id="PF00078">
    <property type="entry name" value="RVT_1"/>
    <property type="match status" value="1"/>
</dbReference>
<dbReference type="InterPro" id="IPR005135">
    <property type="entry name" value="Endo/exonuclease/phosphatase"/>
</dbReference>
<protein>
    <recommendedName>
        <fullName evidence="1">Reverse transcriptase domain-containing protein</fullName>
    </recommendedName>
</protein>
<dbReference type="PROSITE" id="PS50878">
    <property type="entry name" value="RT_POL"/>
    <property type="match status" value="1"/>
</dbReference>
<gene>
    <name evidence="2" type="ORF">BN946_scf185043.g2</name>
</gene>
<dbReference type="InterPro" id="IPR036691">
    <property type="entry name" value="Endo/exonu/phosph_ase_sf"/>
</dbReference>
<evidence type="ECO:0000313" key="2">
    <source>
        <dbReference type="EMBL" id="CDO73955.1"/>
    </source>
</evidence>
<dbReference type="EMBL" id="CCBP010000125">
    <property type="protein sequence ID" value="CDO73955.1"/>
    <property type="molecule type" value="Genomic_DNA"/>
</dbReference>
<feature type="domain" description="Reverse transcriptase" evidence="1">
    <location>
        <begin position="505"/>
        <end position="761"/>
    </location>
</feature>
<organism evidence="2 3">
    <name type="scientific">Pycnoporus cinnabarinus</name>
    <name type="common">Cinnabar-red polypore</name>
    <name type="synonym">Trametes cinnabarina</name>
    <dbReference type="NCBI Taxonomy" id="5643"/>
    <lineage>
        <taxon>Eukaryota</taxon>
        <taxon>Fungi</taxon>
        <taxon>Dikarya</taxon>
        <taxon>Basidiomycota</taxon>
        <taxon>Agaricomycotina</taxon>
        <taxon>Agaricomycetes</taxon>
        <taxon>Polyporales</taxon>
        <taxon>Polyporaceae</taxon>
        <taxon>Trametes</taxon>
    </lineage>
</organism>
<dbReference type="InterPro" id="IPR000477">
    <property type="entry name" value="RT_dom"/>
</dbReference>
<evidence type="ECO:0000259" key="1">
    <source>
        <dbReference type="PROSITE" id="PS50878"/>
    </source>
</evidence>